<evidence type="ECO:0008006" key="4">
    <source>
        <dbReference type="Google" id="ProtNLM"/>
    </source>
</evidence>
<dbReference type="Gene3D" id="2.30.42.10">
    <property type="match status" value="1"/>
</dbReference>
<name>C7RB72_KANKD</name>
<dbReference type="EMBL" id="CP001707">
    <property type="protein sequence ID" value="ACV26514.1"/>
    <property type="molecule type" value="Genomic_DNA"/>
</dbReference>
<dbReference type="RefSeq" id="WP_012801028.1">
    <property type="nucleotide sequence ID" value="NC_013166.1"/>
</dbReference>
<dbReference type="OrthoDB" id="6402251at2"/>
<evidence type="ECO:0000256" key="1">
    <source>
        <dbReference type="SAM" id="Coils"/>
    </source>
</evidence>
<sequence>MVIKAILLFAFLIGPVGVLGKTQELRSAEAQILAENLKREISSTLAEINRLEKKENTDSSSLSFVLSQPAYSFINFGVVIDPEASAVLSVSPRSNAEALGLKSGDVIERLSVDGEIITNISDGLKLKPGSTIEAQVQRGSGVVTLNTVAQSYMTPAWSLQVSANDSVQNESELTGCGYLSVFFTPPGTKYQYPAKVFEIDGESGFHFRDTIKLPAGLHTLKVHEYIPDNRMSRRKPGIERAKTLQLTVEPNKTYHIAAQFEPQKRLTIVDETYWEPVVWKVSESKCRP</sequence>
<proteinExistence type="predicted"/>
<dbReference type="KEGG" id="kko:Kkor_1095"/>
<keyword evidence="1" id="KW-0175">Coiled coil</keyword>
<keyword evidence="3" id="KW-1185">Reference proteome</keyword>
<dbReference type="eggNOG" id="COG0265">
    <property type="taxonomic scope" value="Bacteria"/>
</dbReference>
<dbReference type="STRING" id="523791.Kkor_1095"/>
<feature type="coiled-coil region" evidence="1">
    <location>
        <begin position="27"/>
        <end position="54"/>
    </location>
</feature>
<accession>C7RB72</accession>
<dbReference type="SUPFAM" id="SSF50156">
    <property type="entry name" value="PDZ domain-like"/>
    <property type="match status" value="1"/>
</dbReference>
<dbReference type="Proteomes" id="UP000001231">
    <property type="component" value="Chromosome"/>
</dbReference>
<dbReference type="HOGENOM" id="CLU_965690_0_0_6"/>
<dbReference type="InterPro" id="IPR036034">
    <property type="entry name" value="PDZ_sf"/>
</dbReference>
<dbReference type="AlphaFoldDB" id="C7RB72"/>
<protein>
    <recommendedName>
        <fullName evidence="4">PDZ domain-containing protein</fullName>
    </recommendedName>
</protein>
<evidence type="ECO:0000313" key="2">
    <source>
        <dbReference type="EMBL" id="ACV26514.1"/>
    </source>
</evidence>
<reference evidence="2 3" key="1">
    <citation type="journal article" date="2009" name="Stand. Genomic Sci.">
        <title>Complete genome sequence of Kangiella koreensis type strain (SW-125).</title>
        <authorList>
            <person name="Han C."/>
            <person name="Sikorski J."/>
            <person name="Lapidus A."/>
            <person name="Nolan M."/>
            <person name="Glavina Del Rio T."/>
            <person name="Tice H."/>
            <person name="Cheng J.F."/>
            <person name="Lucas S."/>
            <person name="Chen F."/>
            <person name="Copeland A."/>
            <person name="Ivanova N."/>
            <person name="Mavromatis K."/>
            <person name="Ovchinnikova G."/>
            <person name="Pati A."/>
            <person name="Bruce D."/>
            <person name="Goodwin L."/>
            <person name="Pitluck S."/>
            <person name="Chen A."/>
            <person name="Palaniappan K."/>
            <person name="Land M."/>
            <person name="Hauser L."/>
            <person name="Chang Y.J."/>
            <person name="Jeffries C.D."/>
            <person name="Chain P."/>
            <person name="Saunders E."/>
            <person name="Brettin T."/>
            <person name="Goker M."/>
            <person name="Tindall B.J."/>
            <person name="Bristow J."/>
            <person name="Eisen J.A."/>
            <person name="Markowitz V."/>
            <person name="Hugenholtz P."/>
            <person name="Kyrpides N.C."/>
            <person name="Klenk H.P."/>
            <person name="Detter J.C."/>
        </authorList>
    </citation>
    <scope>NUCLEOTIDE SEQUENCE [LARGE SCALE GENOMIC DNA]</scope>
    <source>
        <strain evidence="3">DSM 16069 / KCTC 12182 / SW-125</strain>
    </source>
</reference>
<gene>
    <name evidence="2" type="ordered locus">Kkor_1095</name>
</gene>
<dbReference type="InParanoid" id="C7RB72"/>
<organism evidence="2 3">
    <name type="scientific">Kangiella koreensis (strain DSM 16069 / JCM 12317 / KCTC 12182 / SW-125)</name>
    <dbReference type="NCBI Taxonomy" id="523791"/>
    <lineage>
        <taxon>Bacteria</taxon>
        <taxon>Pseudomonadati</taxon>
        <taxon>Pseudomonadota</taxon>
        <taxon>Gammaproteobacteria</taxon>
        <taxon>Kangiellales</taxon>
        <taxon>Kangiellaceae</taxon>
        <taxon>Kangiella</taxon>
    </lineage>
</organism>
<evidence type="ECO:0000313" key="3">
    <source>
        <dbReference type="Proteomes" id="UP000001231"/>
    </source>
</evidence>